<dbReference type="GO" id="GO:0030286">
    <property type="term" value="C:dynein complex"/>
    <property type="evidence" value="ECO:0007669"/>
    <property type="project" value="UniProtKB-KW"/>
</dbReference>
<keyword evidence="5" id="KW-0677">Repeat</keyword>
<evidence type="ECO:0000256" key="10">
    <source>
        <dbReference type="ARBA" id="ARBA00023069"/>
    </source>
</evidence>
<dbReference type="InterPro" id="IPR024317">
    <property type="entry name" value="Dynein_heavy_chain_D4_dom"/>
</dbReference>
<dbReference type="FunFam" id="3.20.180.20:FF:000001">
    <property type="entry name" value="Dynein axonemal heavy chain 5"/>
    <property type="match status" value="1"/>
</dbReference>
<sequence length="4477" mass="514629">MFEEEEEDEEGEEVNPLFSEDERVQFMGEKICQMLKVSTESWNKFVIMEENQTLLTAYFEARVKFLFFTSASSAVLTVSSEVSLSDCKRLYVLKKENVPILSENCRNILLFGVLSPSLLLQLSTSVDKVCLPLLSNKENHQLWPNVISQDVTRHIENLSNKVSVVKGQVCGKTVLPVPVVTERIEDCPEASISLQGCHDRRAVMHAVESMVINWAHLIQKVLKEDSAELILKGLNPGPSTELDFWRSRKNNIENIHEQLQSTAIQKMVRILEVADSSYYPSFRALTEEVYDALQEARDVDLHLQQLQPVLSYFEKEEFSSIHQFISPLFHVIFLVWTHCSFYRQPARIVVLLQELCNLLIQQANSYLSGEELLRGETEETLEKLQAVMKLIRCFKETFHTYREKVATWASSRGIRKCWDFPSALVFSRFDCFTARVLQLEDLFFTMVKLQKMEKVIFGGIKGRMYTEQVFLMHSEFQQLCKGIMDSEYDPLDLTSKKSVTHYDRRLGNILCLAYKDCSGLESIFKLLAVFRPFMDRGIIKETFTPNFTKLMRLFGVELETCKYLLDSQREQRKNFKAIVGKNMPAMSGALTWAKMLRNRIENLWENFQFALDVTLEVADMTLLYQKYMEMSSLLDEYEKDVYSEWCSNVEQVCQLNLDQPLIKRDLISGFLSVNFNQELLAVLRDVRHLLMLDQTSIPCAALELYEKRDMFLTCVSSLQLLVQLYNKVRHMAVDAEVSLMKAELEVIDNQLYQAETDLTWQDQGCLNYICQVKDMVYKMERKLQKSKDNVEMIKELMKGWSKQPIFCRKDSKKDTLLMLEDRAARVAKKYSSIRKDGETIHSLLQENKNLYTADDDSEAWKEYVEYVDEMVVEGFFNAINYSLEFFVNNMEGSVRQAPLLEAQMVLSASEIVFRPSLDIGAGDGLYELVEGLLQDVFQMSTQSKRVAPHLDMKDYQVDMDDMLDLLDLRQEVMERVKDVIVRVSQYQSSFENYTHLWLDDRSEFLKQFLLYGQALTTEYVEAYGEAIDLPENPPTTDKFKEQIDHYEELYVQVSKLEDWRVFDGWFRVDIRSFKMSLLNTIKKWSWMFKEHLISYVTENITDLEEFILRVDSGLREPMKSGDYQALVQVMGCLLAVRSRQPSTDQMFDPLTAVVSLLQQYGETLPDHIYTQLEELPERWNSIKKLAWSVKHEVAPLQNAEVAVIRRKYGAFEIKLHQFEVKFRMEAPLYCNTESPYTQLDNWHSEMVRLEQEAAMLQESCKLFEVSSPDFRQLRLCQRQIFVLKQLWDLLLCAQSIIDVWKETHWREINVDQMDAELKRFAKEMQSLDKDARGWDVYVGLDHALKDLLTALRAVTQLQNTAMRERHWAQLATAMRVDFTVTEKTTLADLLTLQLHMYEEEVHNTVAKAVKEMAIEKALSEISQTWSLMEFTYEEHFRTSTPVLKCDDELIERLEDHQVQLQAMLQTKQVEFFHRQVLDLQGQLTQADTVLFVWLEVQRTWAYLESIFMGSDDIHHQLPEETQRFHTIDTDFKDLMFKSAETKNVIAATNKPHLLEILEDLQIRLAVCEKALAKYLEKKRIAFPRFYFISSADLLDILSKGNQPKEVTHHLAKLFDSIADLQFCQDEYRMKDLVAVGMFSREREYVPFHSQCDCVGPVELWLTNLEEAMREAVRMHIAEAVAQYEERLWEQWVLEHPAQVTLTASQIWWSTDVGLAFQRLVEGFDTALRDYSKKQIAQLNSLINMLLGELSPGDRQKIMTLCTVEVHARDVVFKLITQKVNSANSFAWLSQLRHYWDEEQKHCFANICDAQFLYSYEYLGNTPRLVITPLTDRCYMTLTQSLHLMMSGAPAGPAGTGKTETTKDLGKALGVMVYVFNCSEQMDYKSIGNIFKGLSQTGTWGCFDEFNRIAVEVLSVVAVQVKTIQDAIRHKRKRLFFLDEEMSLKPTVGIFITMNPDYAGRTELPENLKALFRPCAMVVPDLELICEIMLMAEGFLNARLLGRKFITLYNLCKELLSKQNHYDWGLRAIKSVLVVAGALKREDKARPEDQVLMRALRDFNMPKIITEDVPVFLGLVSDLFPGVEVQRRSDSDFEQLVRQSALELKLQPEDPFILKVVQLEELLSVRHSVFVVGNAGTGKSQILRTLYKTYINMQKKPVWNDLNPKAISRDELFGFIHPGTREWKDGLLSCLMREQANNSHPGPKWIILDGDVDPMWIESLNTVMDDNKVLTLASNERIPLTSSMRLVFEISHLRNATPATVSRAGILYVNPQDLSWNLYVTSWIDRRKHQTEKAHLTILFDKYVSRCIEQMRSSFKTIIPIPENSMVQTLCLLLDCLLTSENVPADSPREVYETYFVFACIWAFGGATYQDQLRDDRAEFSQWWTKEMRSIKLPAHGSVFDYYLDPQTRRFLPWTDKIPSFHMEPDKPLQAVLVPTAETVRLQYFMRLLLESAQPLMLVGGVGTGKTAMVKDLLATLPETFVSASVPLHHYSTSSSLQKMLERPLEKKAGRKYAPPGNKRLIYFVDDMNMTATDSYGTVQPHTLIRQHLDYKHWYDSQKLSLKEIHKTQYIACLNPQAGSYTINPRLQRHFSVLAVNNPTREALSSIYSSILSLHIQSLPFNMAVARSVPSVVQAAIALHDRVIHHFLPSANKFHHLFSQWDLSQLFQGLLLSRPECVRHGSDLVQLWVHESKRVYSDRMADTADLQLFHRLQTEVVQQVFEKQLVLQEPLIYLHSSKGAMEPCYSPVEGWEQLRSTLTAALDTYNQLHSTMNLVLFQEAMQHVCRISRILVCQRGHALLVGVGGSGKQSLTRLAAYLSDMNTFQPVLHKGYSIQDLKMDLAGLCVNTGVKNLPTVLLLTDAQIPDERFLIIISTLISSGEIRELLSDEEMDTVMKAVKREVRESGLLDTTDNCWKFFKDRVHQNLKVVLCMSPVGNTLRVRMRRFPALLSCTTVDWFHEWPQEALQSVSLQFIKELRGIEPAIQEPISLFMAHAHASVKQASKRYRQKERRHNYSTPKSFLELLRLFGALLERRDLQLQQRLSRLNSGLHKLKTTASQVGDLMAKLNSQEVELNMKNQAAEALITKIGQQTERVSQKRKDSDLEEQNVAAIKAEVTQRQRDCEDDLIKAEPALEAATAALDTLNKVNLTELKTFPNPPEAVTNVMAAVMVLLAPRGRVPKDRSWKAARAFMGKLDDFLQALVYYDKEHIPEQCLSTVKQEYLSNPDFHPDHVRTKSYAAAGLCAWTINIVRYYEVYCQIVPKRQALSQANTELDNATAKLLTIRKKLDDLDRHLQSLTAQFERAAAEKLHCQEEVTRTRQTIELASRLVGGLQSENVRWSEAALELEAQQKTLCGDVLVAAAFVSYAGYFTQPYRKQLLECTWKPFLRELKPLIPLTEGLDPILLLAEQASIAAWHNQGLPPDRLSVENAVILTCSQRWPLLVDPQQQASKWLRNLYGPGLRVLQHGEKGYLDVIEQALVCGEVVLLENVEERLDAVLEPLLARNTTNNGRFIRLGDRDCEYNSRFWLLLHTKLANPDFPPELQAQTTLINFTVTQAGLEEQLLGQVVSHERPDLETMKLELSTQQYLCQIELKKLEDELLSRLSAAEGSFLRDAALVEQLEQTKNTAAHIQNKVIEARENEMKINETRELYRPVAQRATLLYFIIKELHNINPMYQYSFKAFSAVFHKAIEQTPRDEDVAVRVHSLTEAVTYSVFMYTSQGLFQKDRLTFLTHTAFQILLMKGSIESEELDLLLHFPVEFSSGSPVSFLSAQAWGAIRALSVLEAFRGLDRDVEGSPKRWRKLVESECPERECLPLDWKKKNPLQRLIILRAMRPDRMSYALRNFVEESLGCRYVETTRIEFEKSYEESSPSIPVFFILSPGVNPLKDVETLGLKLGFSIDRGNLHNISLGQGQENVAEKALEMAATKGHWVILQNVHLVERWLGHLEGLLESTGRKAHPQYRVFMSGQPAHGPEEHIIPRGILENALKLTNEPPTGMNASLHAALHNFNQETLEMCSHEQEFKALLFSLCYFHACVSERRKFGPQGWNRCYPFNTGDLTISINVLYNYLEVNSKVPWEDLCYLVGEIMYGGHITDDWDRRLCCTYIQEVLNPKMFEGELFLCPGFSVPPNLDYAGYHSYVDESLPEENPSLYGLHPNAEIEFMTVTSNALFNTLLELQCRDFAGEEGAQSVEEKVKSVLDDILEKLPEKYSMSELLAKTSERSPLVLLCFQECERMNLLISEIHSSLTQLDLALKGELSISPDMETLQTALYYNRVPESWSRLTYPSTHTLAQWFSDVLSQCRELDTWTQDFVLPAVVWLSGLFSPQSFLTAIMQSIARKNKWPLDKMALSVDVTKKTKDDYGHPPREGAYIHGLYMEGKCARWDMSAGVLSEAVLKDLTPAMPVLYIRAVPADKLELNNTYECPVYRTKLRGPTFIWGFHLKTRHPPAKWVLAGVALLLSVHRVCQGSVERTGK</sequence>
<dbReference type="FunFam" id="3.10.490.20:FF:000002">
    <property type="entry name" value="Dynein axonemal heavy chain 17"/>
    <property type="match status" value="1"/>
</dbReference>
<evidence type="ECO:0000256" key="13">
    <source>
        <dbReference type="ARBA" id="ARBA00023273"/>
    </source>
</evidence>
<dbReference type="FunFam" id="1.10.8.710:FF:000002">
    <property type="entry name" value="dynein heavy chain 17, axonemal"/>
    <property type="match status" value="1"/>
</dbReference>
<dbReference type="FunFam" id="1.20.58.1120:FF:000002">
    <property type="entry name" value="Dynein heavy chain 9, axonemal"/>
    <property type="match status" value="1"/>
</dbReference>
<dbReference type="Pfam" id="PF12781">
    <property type="entry name" value="AAA_9"/>
    <property type="match status" value="1"/>
</dbReference>
<dbReference type="InterPro" id="IPR004273">
    <property type="entry name" value="Dynein_heavy_D6_P-loop"/>
</dbReference>
<dbReference type="InterPro" id="IPR043160">
    <property type="entry name" value="Dynein_C_barrel"/>
</dbReference>
<keyword evidence="13" id="KW-0966">Cell projection</keyword>
<dbReference type="Gene3D" id="3.40.50.300">
    <property type="entry name" value="P-loop containing nucleotide triphosphate hydrolases"/>
    <property type="match status" value="5"/>
</dbReference>
<evidence type="ECO:0000259" key="15">
    <source>
        <dbReference type="SMART" id="SM00382"/>
    </source>
</evidence>
<dbReference type="Pfam" id="PF17857">
    <property type="entry name" value="AAA_lid_1"/>
    <property type="match status" value="1"/>
</dbReference>
<dbReference type="FunFam" id="3.40.50.300:FF:000049">
    <property type="entry name" value="Dynein, axonemal, heavy chain 5"/>
    <property type="match status" value="1"/>
</dbReference>
<evidence type="ECO:0000256" key="6">
    <source>
        <dbReference type="ARBA" id="ARBA00022741"/>
    </source>
</evidence>
<organism evidence="16 17">
    <name type="scientific">Pangasianodon hypophthalmus</name>
    <name type="common">Striped catfish</name>
    <name type="synonym">Helicophagus hypophthalmus</name>
    <dbReference type="NCBI Taxonomy" id="310915"/>
    <lineage>
        <taxon>Eukaryota</taxon>
        <taxon>Metazoa</taxon>
        <taxon>Chordata</taxon>
        <taxon>Craniata</taxon>
        <taxon>Vertebrata</taxon>
        <taxon>Euteleostomi</taxon>
        <taxon>Actinopterygii</taxon>
        <taxon>Neopterygii</taxon>
        <taxon>Teleostei</taxon>
        <taxon>Ostariophysi</taxon>
        <taxon>Siluriformes</taxon>
        <taxon>Pangasiidae</taxon>
        <taxon>Pangasianodon</taxon>
    </lineage>
</organism>
<feature type="domain" description="AAA+ ATPase" evidence="15">
    <location>
        <begin position="2451"/>
        <end position="2621"/>
    </location>
</feature>
<dbReference type="GO" id="GO:0005874">
    <property type="term" value="C:microtubule"/>
    <property type="evidence" value="ECO:0007669"/>
    <property type="project" value="UniProtKB-KW"/>
</dbReference>
<dbReference type="Gene3D" id="3.10.490.20">
    <property type="match status" value="1"/>
</dbReference>
<dbReference type="InterPro" id="IPR003593">
    <property type="entry name" value="AAA+_ATPase"/>
</dbReference>
<dbReference type="Pfam" id="PF12780">
    <property type="entry name" value="AAA_8"/>
    <property type="match status" value="1"/>
</dbReference>
<dbReference type="InterPro" id="IPR041589">
    <property type="entry name" value="DNAH3_AAA_lid_1"/>
</dbReference>
<keyword evidence="11" id="KW-0505">Motor protein</keyword>
<dbReference type="GO" id="GO:0051959">
    <property type="term" value="F:dynein light intermediate chain binding"/>
    <property type="evidence" value="ECO:0007669"/>
    <property type="project" value="InterPro"/>
</dbReference>
<dbReference type="Gene3D" id="1.10.8.1220">
    <property type="match status" value="1"/>
</dbReference>
<dbReference type="GO" id="GO:0005930">
    <property type="term" value="C:axoneme"/>
    <property type="evidence" value="ECO:0007669"/>
    <property type="project" value="UniProtKB-SubCell"/>
</dbReference>
<comment type="similarity">
    <text evidence="2">Belongs to the dynein heavy chain family.</text>
</comment>
<feature type="coiled-coil region" evidence="14">
    <location>
        <begin position="3266"/>
        <end position="3307"/>
    </location>
</feature>
<dbReference type="InterPro" id="IPR013594">
    <property type="entry name" value="Dynein_heavy_tail"/>
</dbReference>
<dbReference type="Pfam" id="PF12774">
    <property type="entry name" value="AAA_6"/>
    <property type="match status" value="1"/>
</dbReference>
<evidence type="ECO:0000256" key="9">
    <source>
        <dbReference type="ARBA" id="ARBA00023054"/>
    </source>
</evidence>
<dbReference type="PANTHER" id="PTHR45703:SF12">
    <property type="entry name" value="DYNEIN AXONEMAL HEAVY CHAIN 11"/>
    <property type="match status" value="1"/>
</dbReference>
<evidence type="ECO:0000313" key="17">
    <source>
        <dbReference type="Proteomes" id="UP000327468"/>
    </source>
</evidence>
<evidence type="ECO:0000256" key="3">
    <source>
        <dbReference type="ARBA" id="ARBA00022490"/>
    </source>
</evidence>
<dbReference type="Gene3D" id="1.20.140.100">
    <property type="entry name" value="Dynein heavy chain, N-terminal domain 2"/>
    <property type="match status" value="1"/>
</dbReference>
<dbReference type="Pfam" id="PF08393">
    <property type="entry name" value="DHC_N2"/>
    <property type="match status" value="1"/>
</dbReference>
<protein>
    <recommendedName>
        <fullName evidence="15">AAA+ ATPase domain-containing protein</fullName>
    </recommendedName>
</protein>
<evidence type="ECO:0000256" key="8">
    <source>
        <dbReference type="ARBA" id="ARBA00023017"/>
    </source>
</evidence>
<dbReference type="InterPro" id="IPR042228">
    <property type="entry name" value="Dynein_linker_3"/>
</dbReference>
<accession>A0A5N5Q6V5</accession>
<dbReference type="InterPro" id="IPR026983">
    <property type="entry name" value="DHC"/>
</dbReference>
<keyword evidence="17" id="KW-1185">Reference proteome</keyword>
<dbReference type="Proteomes" id="UP000327468">
    <property type="component" value="Chromosome 1"/>
</dbReference>
<dbReference type="FunFam" id="1.10.8.720:FF:000002">
    <property type="entry name" value="Dynein heavy chain 9, axonemal"/>
    <property type="match status" value="1"/>
</dbReference>
<dbReference type="Pfam" id="PF12777">
    <property type="entry name" value="MT"/>
    <property type="match status" value="1"/>
</dbReference>
<dbReference type="GO" id="GO:0008569">
    <property type="term" value="F:minus-end-directed microtubule motor activity"/>
    <property type="evidence" value="ECO:0007669"/>
    <property type="project" value="InterPro"/>
</dbReference>
<keyword evidence="9 14" id="KW-0175">Coiled coil</keyword>
<evidence type="ECO:0000256" key="1">
    <source>
        <dbReference type="ARBA" id="ARBA00004430"/>
    </source>
</evidence>
<dbReference type="InterPro" id="IPR035699">
    <property type="entry name" value="AAA_6"/>
</dbReference>
<dbReference type="InterPro" id="IPR035706">
    <property type="entry name" value="AAA_9"/>
</dbReference>
<dbReference type="InterPro" id="IPR042222">
    <property type="entry name" value="Dynein_2_N"/>
</dbReference>
<dbReference type="EMBL" id="VFJC01000002">
    <property type="protein sequence ID" value="KAB5586967.1"/>
    <property type="molecule type" value="Genomic_DNA"/>
</dbReference>
<dbReference type="FunFam" id="3.40.50.300:FF:000411">
    <property type="entry name" value="dynein heavy chain 17, axonemal"/>
    <property type="match status" value="1"/>
</dbReference>
<dbReference type="Pfam" id="PF12775">
    <property type="entry name" value="AAA_7"/>
    <property type="match status" value="1"/>
</dbReference>
<keyword evidence="7" id="KW-0067">ATP-binding</keyword>
<dbReference type="GO" id="GO:0005524">
    <property type="term" value="F:ATP binding"/>
    <property type="evidence" value="ECO:0007669"/>
    <property type="project" value="UniProtKB-KW"/>
</dbReference>
<dbReference type="FunFam" id="1.10.472.130:FF:000001">
    <property type="entry name" value="Dynein, axonemal, heavy chain 9"/>
    <property type="match status" value="1"/>
</dbReference>
<dbReference type="Gene3D" id="1.20.920.20">
    <property type="match status" value="1"/>
</dbReference>
<dbReference type="InterPro" id="IPR043157">
    <property type="entry name" value="Dynein_AAA1S"/>
</dbReference>
<dbReference type="Pfam" id="PF18199">
    <property type="entry name" value="Dynein_C"/>
    <property type="match status" value="1"/>
</dbReference>
<dbReference type="Gene3D" id="1.20.920.30">
    <property type="match status" value="1"/>
</dbReference>
<dbReference type="FunFam" id="3.40.50.300:FF:001810">
    <property type="entry name" value="Cytoplasmic dynein 2 heavy chain 1"/>
    <property type="match status" value="1"/>
</dbReference>
<dbReference type="InterPro" id="IPR024743">
    <property type="entry name" value="Dynein_HC_stalk"/>
</dbReference>
<keyword evidence="12" id="KW-0206">Cytoskeleton</keyword>
<dbReference type="Gene3D" id="6.10.140.1060">
    <property type="match status" value="1"/>
</dbReference>
<feature type="domain" description="AAA+ ATPase" evidence="15">
    <location>
        <begin position="1846"/>
        <end position="1982"/>
    </location>
</feature>
<dbReference type="InterPro" id="IPR041466">
    <property type="entry name" value="Dynein_AAA5_ext"/>
</dbReference>
<keyword evidence="10" id="KW-0969">Cilium</keyword>
<dbReference type="Gene3D" id="1.10.472.130">
    <property type="match status" value="1"/>
</dbReference>
<dbReference type="InterPro" id="IPR041658">
    <property type="entry name" value="AAA_lid_11"/>
</dbReference>
<keyword evidence="6" id="KW-0547">Nucleotide-binding</keyword>
<evidence type="ECO:0000256" key="4">
    <source>
        <dbReference type="ARBA" id="ARBA00022701"/>
    </source>
</evidence>
<dbReference type="Pfam" id="PF08385">
    <property type="entry name" value="DHC_N1"/>
    <property type="match status" value="1"/>
</dbReference>
<evidence type="ECO:0000256" key="2">
    <source>
        <dbReference type="ARBA" id="ARBA00008887"/>
    </source>
</evidence>
<reference evidence="16 17" key="1">
    <citation type="submission" date="2019-06" db="EMBL/GenBank/DDBJ databases">
        <title>A chromosome-scale genome assembly of the striped catfish, Pangasianodon hypophthalmus.</title>
        <authorList>
            <person name="Wen M."/>
            <person name="Zahm M."/>
            <person name="Roques C."/>
            <person name="Cabau C."/>
            <person name="Klopp C."/>
            <person name="Donnadieu C."/>
            <person name="Jouanno E."/>
            <person name="Avarre J.-C."/>
            <person name="Campet M."/>
            <person name="Ha T.T.T."/>
            <person name="Dugue R."/>
            <person name="Lampietro C."/>
            <person name="Louis A."/>
            <person name="Herpin A."/>
            <person name="Echchiki A."/>
            <person name="Berthelot C."/>
            <person name="Parey E."/>
            <person name="Roest-Crollius H."/>
            <person name="Braasch I."/>
            <person name="Postlethwait J."/>
            <person name="Bobe J."/>
            <person name="Montfort J."/>
            <person name="Bouchez O."/>
            <person name="Begum T."/>
            <person name="Schartl M."/>
            <person name="Guiguen Y."/>
        </authorList>
    </citation>
    <scope>NUCLEOTIDE SEQUENCE [LARGE SCALE GENOMIC DNA]</scope>
    <source>
        <strain evidence="16 17">Indonesia</strain>
        <tissue evidence="16">Blood</tissue>
    </source>
</reference>
<dbReference type="FunFam" id="1.20.920.20:FF:000003">
    <property type="entry name" value="Dynein axonemal heavy chain 17"/>
    <property type="match status" value="1"/>
</dbReference>
<dbReference type="InterPro" id="IPR027417">
    <property type="entry name" value="P-loop_NTPase"/>
</dbReference>
<dbReference type="FunFam" id="1.20.920.30:FF:000003">
    <property type="entry name" value="Dynein axonemal heavy chain 17"/>
    <property type="match status" value="1"/>
</dbReference>
<comment type="caution">
    <text evidence="16">The sequence shown here is derived from an EMBL/GenBank/DDBJ whole genome shotgun (WGS) entry which is preliminary data.</text>
</comment>
<dbReference type="Gene3D" id="1.20.1270.280">
    <property type="match status" value="1"/>
</dbReference>
<evidence type="ECO:0000256" key="7">
    <source>
        <dbReference type="ARBA" id="ARBA00022840"/>
    </source>
</evidence>
<dbReference type="FunFam" id="3.40.50.300:FF:000219">
    <property type="entry name" value="Dynein axonemal heavy chain 17"/>
    <property type="match status" value="1"/>
</dbReference>
<dbReference type="Pfam" id="PF03028">
    <property type="entry name" value="Dynein_heavy"/>
    <property type="match status" value="1"/>
</dbReference>
<keyword evidence="8" id="KW-0243">Dynein</keyword>
<keyword evidence="3" id="KW-0963">Cytoplasm</keyword>
<keyword evidence="4" id="KW-0493">Microtubule</keyword>
<dbReference type="Gene3D" id="1.10.8.710">
    <property type="match status" value="1"/>
</dbReference>
<dbReference type="FunFam" id="1.20.140.100:FF:000001">
    <property type="entry name" value="dynein heavy chain 17, axonemal"/>
    <property type="match status" value="1"/>
</dbReference>
<dbReference type="GO" id="GO:0045505">
    <property type="term" value="F:dynein intermediate chain binding"/>
    <property type="evidence" value="ECO:0007669"/>
    <property type="project" value="InterPro"/>
</dbReference>
<dbReference type="Pfam" id="PF17852">
    <property type="entry name" value="Dynein_AAA_lid"/>
    <property type="match status" value="1"/>
</dbReference>
<dbReference type="InterPro" id="IPR042219">
    <property type="entry name" value="AAA_lid_11_sf"/>
</dbReference>
<evidence type="ECO:0000256" key="12">
    <source>
        <dbReference type="ARBA" id="ARBA00023212"/>
    </source>
</evidence>
<proteinExistence type="inferred from homology"/>
<dbReference type="Gene3D" id="1.20.58.1120">
    <property type="match status" value="1"/>
</dbReference>
<dbReference type="SUPFAM" id="SSF52540">
    <property type="entry name" value="P-loop containing nucleoside triphosphate hydrolases"/>
    <property type="match status" value="4"/>
</dbReference>
<dbReference type="Gene3D" id="3.20.180.20">
    <property type="entry name" value="Dynein heavy chain, N-terminal domain 2"/>
    <property type="match status" value="1"/>
</dbReference>
<evidence type="ECO:0000313" key="16">
    <source>
        <dbReference type="EMBL" id="KAB5586967.1"/>
    </source>
</evidence>
<dbReference type="InterPro" id="IPR013602">
    <property type="entry name" value="Dynein_heavy_linker"/>
</dbReference>
<dbReference type="FunFam" id="1.10.8.1220:FF:000001">
    <property type="entry name" value="Dynein axonemal heavy chain 5"/>
    <property type="match status" value="1"/>
</dbReference>
<dbReference type="FunFam" id="1.10.287.2620:FF:000001">
    <property type="entry name" value="Cytoplasmic dynein heavy chain 1"/>
    <property type="match status" value="1"/>
</dbReference>
<name>A0A5N5Q6V5_PANHP</name>
<dbReference type="Gene3D" id="1.10.287.2620">
    <property type="match status" value="1"/>
</dbReference>
<dbReference type="Gene3D" id="1.10.8.720">
    <property type="entry name" value="Region D6 of dynein motor"/>
    <property type="match status" value="1"/>
</dbReference>
<dbReference type="GO" id="GO:0097729">
    <property type="term" value="C:9+2 motile cilium"/>
    <property type="evidence" value="ECO:0007669"/>
    <property type="project" value="UniProtKB-ARBA"/>
</dbReference>
<dbReference type="SMART" id="SM00382">
    <property type="entry name" value="AAA"/>
    <property type="match status" value="2"/>
</dbReference>
<evidence type="ECO:0000256" key="11">
    <source>
        <dbReference type="ARBA" id="ARBA00023175"/>
    </source>
</evidence>
<dbReference type="PANTHER" id="PTHR45703">
    <property type="entry name" value="DYNEIN HEAVY CHAIN"/>
    <property type="match status" value="1"/>
</dbReference>
<dbReference type="Pfam" id="PF18198">
    <property type="entry name" value="AAA_lid_11"/>
    <property type="match status" value="1"/>
</dbReference>
<dbReference type="GO" id="GO:0007018">
    <property type="term" value="P:microtubule-based movement"/>
    <property type="evidence" value="ECO:0007669"/>
    <property type="project" value="InterPro"/>
</dbReference>
<dbReference type="FunFam" id="1.20.1270.280:FF:000008">
    <property type="entry name" value="Dynein axonemal heavy chain 11"/>
    <property type="match status" value="1"/>
</dbReference>
<dbReference type="InterPro" id="IPR041228">
    <property type="entry name" value="Dynein_C"/>
</dbReference>
<dbReference type="FunFam" id="3.40.50.300:FF:000945">
    <property type="entry name" value="Dynein axonemal heavy chain 9"/>
    <property type="match status" value="1"/>
</dbReference>
<comment type="subcellular location">
    <subcellularLocation>
        <location evidence="1">Cytoplasm</location>
        <location evidence="1">Cytoskeleton</location>
        <location evidence="1">Cilium axoneme</location>
    </subcellularLocation>
</comment>
<evidence type="ECO:0000256" key="5">
    <source>
        <dbReference type="ARBA" id="ARBA00022737"/>
    </source>
</evidence>
<gene>
    <name evidence="16" type="ORF">PHYPO_G00007560</name>
</gene>
<evidence type="ECO:0000256" key="14">
    <source>
        <dbReference type="SAM" id="Coils"/>
    </source>
</evidence>